<dbReference type="PROSITE" id="PS00908">
    <property type="entry name" value="MR_MLE_1"/>
    <property type="match status" value="1"/>
</dbReference>
<dbReference type="InterPro" id="IPR013342">
    <property type="entry name" value="Mandelate_racemase_C"/>
</dbReference>
<evidence type="ECO:0000256" key="1">
    <source>
        <dbReference type="ARBA" id="ARBA00001946"/>
    </source>
</evidence>
<evidence type="ECO:0000256" key="2">
    <source>
        <dbReference type="ARBA" id="ARBA00022723"/>
    </source>
</evidence>
<dbReference type="Gene3D" id="3.30.390.10">
    <property type="entry name" value="Enolase-like, N-terminal domain"/>
    <property type="match status" value="1"/>
</dbReference>
<organism evidence="5 6">
    <name type="scientific">Pedobacter kyungheensis</name>
    <dbReference type="NCBI Taxonomy" id="1069985"/>
    <lineage>
        <taxon>Bacteria</taxon>
        <taxon>Pseudomonadati</taxon>
        <taxon>Bacteroidota</taxon>
        <taxon>Sphingobacteriia</taxon>
        <taxon>Sphingobacteriales</taxon>
        <taxon>Sphingobacteriaceae</taxon>
        <taxon>Pedobacter</taxon>
    </lineage>
</organism>
<dbReference type="CDD" id="cd03316">
    <property type="entry name" value="MR_like"/>
    <property type="match status" value="1"/>
</dbReference>
<dbReference type="PANTHER" id="PTHR13794">
    <property type="entry name" value="ENOLASE SUPERFAMILY, MANDELATE RACEMASE"/>
    <property type="match status" value="1"/>
</dbReference>
<gene>
    <name evidence="5" type="ORF">OC25_10650</name>
</gene>
<dbReference type="GO" id="GO:0009063">
    <property type="term" value="P:amino acid catabolic process"/>
    <property type="evidence" value="ECO:0007669"/>
    <property type="project" value="InterPro"/>
</dbReference>
<dbReference type="Pfam" id="PF13378">
    <property type="entry name" value="MR_MLE_C"/>
    <property type="match status" value="1"/>
</dbReference>
<dbReference type="InterPro" id="IPR046945">
    <property type="entry name" value="RHMD-like"/>
</dbReference>
<dbReference type="SMART" id="SM00922">
    <property type="entry name" value="MR_MLE"/>
    <property type="match status" value="1"/>
</dbReference>
<dbReference type="InterPro" id="IPR013341">
    <property type="entry name" value="Mandelate_racemase_N_dom"/>
</dbReference>
<comment type="cofactor">
    <cofactor evidence="1">
        <name>Mg(2+)</name>
        <dbReference type="ChEBI" id="CHEBI:18420"/>
    </cofactor>
</comment>
<dbReference type="InterPro" id="IPR029065">
    <property type="entry name" value="Enolase_C-like"/>
</dbReference>
<name>A0A0C1D9J8_9SPHI</name>
<dbReference type="SUPFAM" id="SSF51604">
    <property type="entry name" value="Enolase C-terminal domain-like"/>
    <property type="match status" value="1"/>
</dbReference>
<keyword evidence="6" id="KW-1185">Reference proteome</keyword>
<comment type="caution">
    <text evidence="5">The sequence shown here is derived from an EMBL/GenBank/DDBJ whole genome shotgun (WGS) entry which is preliminary data.</text>
</comment>
<keyword evidence="3" id="KW-0460">Magnesium</keyword>
<evidence type="ECO:0000313" key="5">
    <source>
        <dbReference type="EMBL" id="KIA94056.1"/>
    </source>
</evidence>
<dbReference type="GO" id="GO:0016836">
    <property type="term" value="F:hydro-lyase activity"/>
    <property type="evidence" value="ECO:0007669"/>
    <property type="project" value="TreeGrafter"/>
</dbReference>
<evidence type="ECO:0000256" key="3">
    <source>
        <dbReference type="ARBA" id="ARBA00022842"/>
    </source>
</evidence>
<dbReference type="Pfam" id="PF02746">
    <property type="entry name" value="MR_MLE_N"/>
    <property type="match status" value="1"/>
</dbReference>
<dbReference type="Proteomes" id="UP000031246">
    <property type="component" value="Unassembled WGS sequence"/>
</dbReference>
<dbReference type="OrthoDB" id="9775391at2"/>
<reference evidence="5 6" key="1">
    <citation type="submission" date="2014-10" db="EMBL/GenBank/DDBJ databases">
        <title>Pedobacter Kyungheensis.</title>
        <authorList>
            <person name="Anderson B.M."/>
            <person name="Newman J.D."/>
        </authorList>
    </citation>
    <scope>NUCLEOTIDE SEQUENCE [LARGE SCALE GENOMIC DNA]</scope>
    <source>
        <strain evidence="5 6">KACC 16221</strain>
    </source>
</reference>
<dbReference type="InterPro" id="IPR018110">
    <property type="entry name" value="Mandel_Rmase/mucon_lact_enz_CS"/>
</dbReference>
<evidence type="ECO:0000259" key="4">
    <source>
        <dbReference type="SMART" id="SM00922"/>
    </source>
</evidence>
<accession>A0A0C1D9J8</accession>
<evidence type="ECO:0000313" key="6">
    <source>
        <dbReference type="Proteomes" id="UP000031246"/>
    </source>
</evidence>
<dbReference type="PANTHER" id="PTHR13794:SF58">
    <property type="entry name" value="MITOCHONDRIAL ENOLASE SUPERFAMILY MEMBER 1"/>
    <property type="match status" value="1"/>
</dbReference>
<dbReference type="SUPFAM" id="SSF54826">
    <property type="entry name" value="Enolase N-terminal domain-like"/>
    <property type="match status" value="1"/>
</dbReference>
<dbReference type="InterPro" id="IPR029017">
    <property type="entry name" value="Enolase-like_N"/>
</dbReference>
<sequence>MKITNVEAFWLRCPIPEAKQHISDYGLLTNFDMTLVVITTDTGLQGFGEAKAAVGSSGVCASIVNCIENELKPVLLGKSVKDITRLWEEMYNGTRDHYALSRGRKFPILGRRGLTISAMSGIDTALWDLKGKMLNVPVLDLLGGACREKMPAYASGGWADVNHIGEQLNGYVSKGFRGVKMRVGVMDDTVQKSIDRVKAARAALGPDIKLMVDAHGTFSVPEAKQFCKGVEDCNIYWFEEPVSPDNKKGTAEVRAATHIPIAAGESEYTSFDIHDLLQIRAIDVVQPDAAIIGGISEAMRAGHLASVHQVELAPHCWGSAFSFMAGLTVAFASPAATIIEFSLGGNPMMYDLVKEQINVINGEIAAPAAPGLGLTPDWDFVKQFKQPV</sequence>
<dbReference type="InterPro" id="IPR036849">
    <property type="entry name" value="Enolase-like_C_sf"/>
</dbReference>
<dbReference type="GO" id="GO:0000287">
    <property type="term" value="F:magnesium ion binding"/>
    <property type="evidence" value="ECO:0007669"/>
    <property type="project" value="TreeGrafter"/>
</dbReference>
<dbReference type="AlphaFoldDB" id="A0A0C1D9J8"/>
<proteinExistence type="predicted"/>
<protein>
    <submittedName>
        <fullName evidence="5">Enolase</fullName>
    </submittedName>
</protein>
<dbReference type="EMBL" id="JSYN01000011">
    <property type="protein sequence ID" value="KIA94056.1"/>
    <property type="molecule type" value="Genomic_DNA"/>
</dbReference>
<dbReference type="SFLD" id="SFLDS00001">
    <property type="entry name" value="Enolase"/>
    <property type="match status" value="1"/>
</dbReference>
<dbReference type="GO" id="GO:0016052">
    <property type="term" value="P:carbohydrate catabolic process"/>
    <property type="evidence" value="ECO:0007669"/>
    <property type="project" value="TreeGrafter"/>
</dbReference>
<dbReference type="GO" id="GO:0016854">
    <property type="term" value="F:racemase and epimerase activity"/>
    <property type="evidence" value="ECO:0007669"/>
    <property type="project" value="UniProtKB-ARBA"/>
</dbReference>
<feature type="domain" description="Mandelate racemase/muconate lactonizing enzyme C-terminal" evidence="4">
    <location>
        <begin position="161"/>
        <end position="260"/>
    </location>
</feature>
<dbReference type="Gene3D" id="3.20.20.120">
    <property type="entry name" value="Enolase-like C-terminal domain"/>
    <property type="match status" value="1"/>
</dbReference>
<keyword evidence="2" id="KW-0479">Metal-binding</keyword>
<dbReference type="SFLD" id="SFLDG00179">
    <property type="entry name" value="mandelate_racemase"/>
    <property type="match status" value="1"/>
</dbReference>
<dbReference type="RefSeq" id="WP_039475540.1">
    <property type="nucleotide sequence ID" value="NZ_JSYN01000011.1"/>
</dbReference>